<comment type="catalytic activity">
    <reaction evidence="9">
        <text>(1R,2R)-1,2-dihydrobenzene-1,2-diol + NADP(+) = catechol + NADPH + H(+)</text>
        <dbReference type="Rhea" id="RHEA:16729"/>
        <dbReference type="ChEBI" id="CHEBI:10702"/>
        <dbReference type="ChEBI" id="CHEBI:15378"/>
        <dbReference type="ChEBI" id="CHEBI:18135"/>
        <dbReference type="ChEBI" id="CHEBI:57783"/>
        <dbReference type="ChEBI" id="CHEBI:58349"/>
        <dbReference type="EC" id="1.3.1.20"/>
    </reaction>
</comment>
<dbReference type="OrthoDB" id="2129491at2759"/>
<evidence type="ECO:0000256" key="4">
    <source>
        <dbReference type="ARBA" id="ARBA00038984"/>
    </source>
</evidence>
<protein>
    <recommendedName>
        <fullName evidence="5">Trans-1,2-dihydrobenzene-1,2-diol dehydrogenase</fullName>
        <ecNumber evidence="4">1.1.1.179</ecNumber>
        <ecNumber evidence="3">1.3.1.20</ecNumber>
    </recommendedName>
    <alternativeName>
        <fullName evidence="8">D-xylose 1-dehydrogenase</fullName>
    </alternativeName>
    <alternativeName>
        <fullName evidence="7">D-xylose-NADP dehydrogenase</fullName>
    </alternativeName>
    <alternativeName>
        <fullName evidence="6">Dimeric dihydrodiol dehydrogenase</fullName>
    </alternativeName>
</protein>
<sequence length="286" mass="31459">MATRWGICSCGLISSDFCTALKTLSSSEHDIVAVAARTKDSAEDFAKRFNVPAAYGSYEELARDPNVEIVYVGTINPHHYAACKLFMESGKHVLCEKPVTMTVAELKQLISIAKERKLFFMEALGGGGLLDIGCYTVQWANLVFKEQPEKIVAVGQLNEDGVDVWATITLIYSGGRMAILNYNIDCAFSGNTLAIHGSKEAIEISHPMHCPTKMVLHSGETKEFPLPESPHKYNFVNSVGLVYEAQAVRECLQQECPQMPLQDSINILTIIEEALRQLGVQGCTQP</sequence>
<dbReference type="Gene3D" id="3.30.360.10">
    <property type="entry name" value="Dihydrodipicolinate Reductase, domain 2"/>
    <property type="match status" value="1"/>
</dbReference>
<accession>A0A2T7PL13</accession>
<evidence type="ECO:0000256" key="6">
    <source>
        <dbReference type="ARBA" id="ARBA00042926"/>
    </source>
</evidence>
<evidence type="ECO:0000256" key="1">
    <source>
        <dbReference type="ARBA" id="ARBA00010928"/>
    </source>
</evidence>
<dbReference type="EC" id="1.1.1.179" evidence="4"/>
<dbReference type="GO" id="GO:0047837">
    <property type="term" value="F:D-xylose 1-dehydrogenase (NADP+) activity"/>
    <property type="evidence" value="ECO:0007669"/>
    <property type="project" value="UniProtKB-EC"/>
</dbReference>
<dbReference type="EMBL" id="PZQS01000003">
    <property type="protein sequence ID" value="PVD34077.1"/>
    <property type="molecule type" value="Genomic_DNA"/>
</dbReference>
<evidence type="ECO:0000259" key="11">
    <source>
        <dbReference type="Pfam" id="PF01408"/>
    </source>
</evidence>
<dbReference type="GO" id="GO:0047115">
    <property type="term" value="F:trans-1,2-dihydrobenzene-1,2-diol dehydrogenase activity"/>
    <property type="evidence" value="ECO:0007669"/>
    <property type="project" value="UniProtKB-EC"/>
</dbReference>
<evidence type="ECO:0000313" key="13">
    <source>
        <dbReference type="Proteomes" id="UP000245119"/>
    </source>
</evidence>
<gene>
    <name evidence="12" type="ORF">C0Q70_05339</name>
</gene>
<evidence type="ECO:0000256" key="2">
    <source>
        <dbReference type="ARBA" id="ARBA00023002"/>
    </source>
</evidence>
<dbReference type="Gene3D" id="3.40.50.720">
    <property type="entry name" value="NAD(P)-binding Rossmann-like Domain"/>
    <property type="match status" value="2"/>
</dbReference>
<reference evidence="12 13" key="1">
    <citation type="submission" date="2018-04" db="EMBL/GenBank/DDBJ databases">
        <title>The genome of golden apple snail Pomacea canaliculata provides insight into stress tolerance and invasive adaptation.</title>
        <authorList>
            <person name="Liu C."/>
            <person name="Liu B."/>
            <person name="Ren Y."/>
            <person name="Zhang Y."/>
            <person name="Wang H."/>
            <person name="Li S."/>
            <person name="Jiang F."/>
            <person name="Yin L."/>
            <person name="Zhang G."/>
            <person name="Qian W."/>
            <person name="Fan W."/>
        </authorList>
    </citation>
    <scope>NUCLEOTIDE SEQUENCE [LARGE SCALE GENOMIC DNA]</scope>
    <source>
        <strain evidence="12">SZHN2017</strain>
        <tissue evidence="12">Muscle</tissue>
    </source>
</reference>
<feature type="domain" description="Gfo/Idh/MocA-like oxidoreductase N-terminal" evidence="11">
    <location>
        <begin position="4"/>
        <end position="121"/>
    </location>
</feature>
<dbReference type="InterPro" id="IPR000683">
    <property type="entry name" value="Gfo/Idh/MocA-like_OxRdtase_N"/>
</dbReference>
<dbReference type="SUPFAM" id="SSF51735">
    <property type="entry name" value="NAD(P)-binding Rossmann-fold domains"/>
    <property type="match status" value="1"/>
</dbReference>
<organism evidence="12 13">
    <name type="scientific">Pomacea canaliculata</name>
    <name type="common">Golden apple snail</name>
    <dbReference type="NCBI Taxonomy" id="400727"/>
    <lineage>
        <taxon>Eukaryota</taxon>
        <taxon>Metazoa</taxon>
        <taxon>Spiralia</taxon>
        <taxon>Lophotrochozoa</taxon>
        <taxon>Mollusca</taxon>
        <taxon>Gastropoda</taxon>
        <taxon>Caenogastropoda</taxon>
        <taxon>Architaenioglossa</taxon>
        <taxon>Ampullarioidea</taxon>
        <taxon>Ampullariidae</taxon>
        <taxon>Pomacea</taxon>
    </lineage>
</organism>
<comment type="caution">
    <text evidence="12">The sequence shown here is derived from an EMBL/GenBank/DDBJ whole genome shotgun (WGS) entry which is preliminary data.</text>
</comment>
<dbReference type="GO" id="GO:0000166">
    <property type="term" value="F:nucleotide binding"/>
    <property type="evidence" value="ECO:0007669"/>
    <property type="project" value="InterPro"/>
</dbReference>
<evidence type="ECO:0000256" key="8">
    <source>
        <dbReference type="ARBA" id="ARBA00043025"/>
    </source>
</evidence>
<evidence type="ECO:0000256" key="9">
    <source>
        <dbReference type="ARBA" id="ARBA00047423"/>
    </source>
</evidence>
<dbReference type="InterPro" id="IPR036291">
    <property type="entry name" value="NAD(P)-bd_dom_sf"/>
</dbReference>
<dbReference type="EC" id="1.3.1.20" evidence="3"/>
<keyword evidence="2" id="KW-0560">Oxidoreductase</keyword>
<dbReference type="STRING" id="400727.A0A2T7PL13"/>
<dbReference type="Pfam" id="PF01408">
    <property type="entry name" value="GFO_IDH_MocA"/>
    <property type="match status" value="1"/>
</dbReference>
<evidence type="ECO:0000256" key="3">
    <source>
        <dbReference type="ARBA" id="ARBA00038853"/>
    </source>
</evidence>
<dbReference type="PANTHER" id="PTHR22604:SF105">
    <property type="entry name" value="TRANS-1,2-DIHYDROBENZENE-1,2-DIOL DEHYDROGENASE"/>
    <property type="match status" value="1"/>
</dbReference>
<evidence type="ECO:0000256" key="7">
    <source>
        <dbReference type="ARBA" id="ARBA00042988"/>
    </source>
</evidence>
<dbReference type="AlphaFoldDB" id="A0A2T7PL13"/>
<proteinExistence type="inferred from homology"/>
<dbReference type="InterPro" id="IPR050984">
    <property type="entry name" value="Gfo/Idh/MocA_domain"/>
</dbReference>
<dbReference type="SUPFAM" id="SSF55347">
    <property type="entry name" value="Glyceraldehyde-3-phosphate dehydrogenase-like, C-terminal domain"/>
    <property type="match status" value="1"/>
</dbReference>
<evidence type="ECO:0000256" key="5">
    <source>
        <dbReference type="ARBA" id="ARBA00040603"/>
    </source>
</evidence>
<comment type="catalytic activity">
    <reaction evidence="10">
        <text>D-xylose + NADP(+) = D-xylono-1,5-lactone + NADPH + H(+)</text>
        <dbReference type="Rhea" id="RHEA:22000"/>
        <dbReference type="ChEBI" id="CHEBI:15378"/>
        <dbReference type="ChEBI" id="CHEBI:15867"/>
        <dbReference type="ChEBI" id="CHEBI:53455"/>
        <dbReference type="ChEBI" id="CHEBI:57783"/>
        <dbReference type="ChEBI" id="CHEBI:58349"/>
        <dbReference type="EC" id="1.1.1.179"/>
    </reaction>
</comment>
<name>A0A2T7PL13_POMCA</name>
<keyword evidence="13" id="KW-1185">Reference proteome</keyword>
<evidence type="ECO:0000256" key="10">
    <source>
        <dbReference type="ARBA" id="ARBA00049233"/>
    </source>
</evidence>
<evidence type="ECO:0000313" key="12">
    <source>
        <dbReference type="EMBL" id="PVD34077.1"/>
    </source>
</evidence>
<dbReference type="Proteomes" id="UP000245119">
    <property type="component" value="Linkage Group LG3"/>
</dbReference>
<dbReference type="PANTHER" id="PTHR22604">
    <property type="entry name" value="OXIDOREDUCTASES"/>
    <property type="match status" value="1"/>
</dbReference>
<comment type="similarity">
    <text evidence="1">Belongs to the Gfo/Idh/MocA family.</text>
</comment>